<reference evidence="1" key="1">
    <citation type="submission" date="2010-07" db="EMBL/GenBank/DDBJ databases">
        <authorList>
            <person name="Muzny D."/>
            <person name="Qin X."/>
            <person name="Deng J."/>
            <person name="Jiang H."/>
            <person name="Liu Y."/>
            <person name="Qu J."/>
            <person name="Song X.-Z."/>
            <person name="Zhang L."/>
            <person name="Thornton R."/>
            <person name="Coyle M."/>
            <person name="Francisco L."/>
            <person name="Jackson L."/>
            <person name="Javaid M."/>
            <person name="Korchina V."/>
            <person name="Kovar C."/>
            <person name="Mata R."/>
            <person name="Mathew T."/>
            <person name="Ngo R."/>
            <person name="Nguyen L."/>
            <person name="Nguyen N."/>
            <person name="Okwuonu G."/>
            <person name="Ongeri F."/>
            <person name="Pham C."/>
            <person name="Simmons D."/>
            <person name="Wilczek-Boney K."/>
            <person name="Hale W."/>
            <person name="Jakkamsetti A."/>
            <person name="Pham P."/>
            <person name="Ruth R."/>
            <person name="San Lucas F."/>
            <person name="Warren J."/>
            <person name="Zhang J."/>
            <person name="Zhao Z."/>
            <person name="Zhou C."/>
            <person name="Zhu D."/>
            <person name="Lee S."/>
            <person name="Bess C."/>
            <person name="Blankenburg K."/>
            <person name="Forbes L."/>
            <person name="Fu Q."/>
            <person name="Gubbala S."/>
            <person name="Hirani K."/>
            <person name="Jayaseelan J.C."/>
            <person name="Lara F."/>
            <person name="Munidasa M."/>
            <person name="Palculict T."/>
            <person name="Patil S."/>
            <person name="Pu L.-L."/>
            <person name="Saada N."/>
            <person name="Tang L."/>
            <person name="Weissenberger G."/>
            <person name="Zhu Y."/>
            <person name="Hemphill L."/>
            <person name="Shang Y."/>
            <person name="Youmans B."/>
            <person name="Ayvaz T."/>
            <person name="Ross M."/>
            <person name="Santibanez J."/>
            <person name="Aqrawi P."/>
            <person name="Gross S."/>
            <person name="Joshi V."/>
            <person name="Fowler G."/>
            <person name="Nazareth L."/>
            <person name="Reid J."/>
            <person name="Worley K."/>
            <person name="Petrosino J."/>
            <person name="Highlander S."/>
            <person name="Gibbs R."/>
        </authorList>
    </citation>
    <scope>NUCLEOTIDE SEQUENCE [LARGE SCALE GENOMIC DNA]</scope>
    <source>
        <strain evidence="1">DSM 16973</strain>
    </source>
</reference>
<proteinExistence type="predicted"/>
<dbReference type="AlphaFoldDB" id="E0NUR2"/>
<sequence>MVFQKEECGITYIKAIPQGFMCANGYWAHDALCINLQSVMKQLI</sequence>
<protein>
    <submittedName>
        <fullName evidence="1">Uncharacterized protein</fullName>
    </submittedName>
</protein>
<keyword evidence="2" id="KW-1185">Reference proteome</keyword>
<evidence type="ECO:0000313" key="1">
    <source>
        <dbReference type="EMBL" id="EFM01169.1"/>
    </source>
</evidence>
<gene>
    <name evidence="1" type="ORF">HMPREF0658_1917</name>
</gene>
<organism evidence="1 2">
    <name type="scientific">Hoylesella marshii DSM 16973 = JCM 13450</name>
    <dbReference type="NCBI Taxonomy" id="862515"/>
    <lineage>
        <taxon>Bacteria</taxon>
        <taxon>Pseudomonadati</taxon>
        <taxon>Bacteroidota</taxon>
        <taxon>Bacteroidia</taxon>
        <taxon>Bacteroidales</taxon>
        <taxon>Prevotellaceae</taxon>
        <taxon>Hoylesella</taxon>
    </lineage>
</organism>
<dbReference type="Proteomes" id="UP000004394">
    <property type="component" value="Unassembled WGS sequence"/>
</dbReference>
<dbReference type="HOGENOM" id="CLU_3220168_0_0_10"/>
<accession>E0NUR2</accession>
<comment type="caution">
    <text evidence="1">The sequence shown here is derived from an EMBL/GenBank/DDBJ whole genome shotgun (WGS) entry which is preliminary data.</text>
</comment>
<dbReference type="EMBL" id="AEEI01000053">
    <property type="protein sequence ID" value="EFM01169.1"/>
    <property type="molecule type" value="Genomic_DNA"/>
</dbReference>
<evidence type="ECO:0000313" key="2">
    <source>
        <dbReference type="Proteomes" id="UP000004394"/>
    </source>
</evidence>
<dbReference type="STRING" id="862515.HMPREF0658_1917"/>
<name>E0NUR2_9BACT</name>
<dbReference type="BioCyc" id="PMAR862515-HMP:GMOO-1943-MONOMER"/>